<organism evidence="3 4">
    <name type="scientific">Ignisphaera cupida</name>
    <dbReference type="NCBI Taxonomy" id="3050454"/>
    <lineage>
        <taxon>Archaea</taxon>
        <taxon>Thermoproteota</taxon>
        <taxon>Thermoprotei</taxon>
        <taxon>Desulfurococcales</taxon>
        <taxon>Desulfurococcaceae</taxon>
        <taxon>Ignisphaera</taxon>
    </lineage>
</organism>
<dbReference type="PANTHER" id="PTHR35901">
    <property type="entry name" value="RIBONUCLEASE VAPC3"/>
    <property type="match status" value="1"/>
</dbReference>
<accession>A0ABD4Z3L7</accession>
<dbReference type="InterPro" id="IPR002716">
    <property type="entry name" value="PIN_dom"/>
</dbReference>
<dbReference type="Pfam" id="PF01850">
    <property type="entry name" value="PIN"/>
    <property type="match status" value="1"/>
</dbReference>
<comment type="caution">
    <text evidence="3">The sequence shown here is derived from an EMBL/GenBank/DDBJ whole genome shotgun (WGS) entry which is preliminary data.</text>
</comment>
<dbReference type="InterPro" id="IPR051619">
    <property type="entry name" value="TypeII_TA_RNase_PINc/VapC"/>
</dbReference>
<evidence type="ECO:0000256" key="1">
    <source>
        <dbReference type="ARBA" id="ARBA00022842"/>
    </source>
</evidence>
<dbReference type="CDD" id="cd09873">
    <property type="entry name" value="PIN_Pae0151-like"/>
    <property type="match status" value="1"/>
</dbReference>
<evidence type="ECO:0000313" key="4">
    <source>
        <dbReference type="Proteomes" id="UP001529235"/>
    </source>
</evidence>
<name>A0ABD4Z3L7_9CREN</name>
<dbReference type="InterPro" id="IPR044153">
    <property type="entry name" value="PIN_Pae0151-like"/>
</dbReference>
<evidence type="ECO:0000313" key="3">
    <source>
        <dbReference type="EMBL" id="MDK6027911.1"/>
    </source>
</evidence>
<protein>
    <submittedName>
        <fullName evidence="3">Type II toxin-antitoxin system VapC family toxin</fullName>
    </submittedName>
</protein>
<dbReference type="Gene3D" id="3.40.50.1010">
    <property type="entry name" value="5'-nuclease"/>
    <property type="match status" value="1"/>
</dbReference>
<dbReference type="RefSeq" id="WP_285272889.1">
    <property type="nucleotide sequence ID" value="NZ_JASNVW010000001.1"/>
</dbReference>
<evidence type="ECO:0000259" key="2">
    <source>
        <dbReference type="Pfam" id="PF01850"/>
    </source>
</evidence>
<proteinExistence type="predicted"/>
<reference evidence="3 4" key="1">
    <citation type="submission" date="2023-05" db="EMBL/GenBank/DDBJ databases">
        <title>A new hyperthermophilic archaea 'Ignisphaera cupida' sp. nov. and description of the family 'Ignisphaeraceae' fam. nov.</title>
        <authorList>
            <person name="Podosokorskaya O.A."/>
            <person name="Elcheninov A.G."/>
            <person name="Klukina A."/>
            <person name="Merkel A.Y."/>
        </authorList>
    </citation>
    <scope>NUCLEOTIDE SEQUENCE [LARGE SCALE GENOMIC DNA]</scope>
    <source>
        <strain evidence="3 4">4213-co</strain>
    </source>
</reference>
<keyword evidence="1" id="KW-0460">Magnesium</keyword>
<dbReference type="SUPFAM" id="SSF88723">
    <property type="entry name" value="PIN domain-like"/>
    <property type="match status" value="1"/>
</dbReference>
<keyword evidence="4" id="KW-1185">Reference proteome</keyword>
<dbReference type="InterPro" id="IPR029060">
    <property type="entry name" value="PIN-like_dom_sf"/>
</dbReference>
<dbReference type="AlphaFoldDB" id="A0ABD4Z3L7"/>
<dbReference type="Proteomes" id="UP001529235">
    <property type="component" value="Unassembled WGS sequence"/>
</dbReference>
<feature type="domain" description="PIN" evidence="2">
    <location>
        <begin position="3"/>
        <end position="120"/>
    </location>
</feature>
<gene>
    <name evidence="3" type="ORF">QPL79_00830</name>
</gene>
<dbReference type="EMBL" id="JASNVW010000001">
    <property type="protein sequence ID" value="MDK6027911.1"/>
    <property type="molecule type" value="Genomic_DNA"/>
</dbReference>
<dbReference type="PANTHER" id="PTHR35901:SF1">
    <property type="entry name" value="EXONUCLEASE VAPC9"/>
    <property type="match status" value="1"/>
</dbReference>
<sequence length="120" mass="13344">MGYVFDSSALLNIIRLMGFNSLSILRGGYILTLTIYEIGNALWKEAARLNTISVDEAIKILEIVTSIIYKALNIVDPQNSKLVLKLAHELSITYYDSSYIVAAFELNIGLVTDDKNLKSV</sequence>